<dbReference type="Pfam" id="PF01547">
    <property type="entry name" value="SBP_bac_1"/>
    <property type="match status" value="1"/>
</dbReference>
<comment type="caution">
    <text evidence="2">The sequence shown here is derived from an EMBL/GenBank/DDBJ whole genome shotgun (WGS) entry which is preliminary data.</text>
</comment>
<dbReference type="PANTHER" id="PTHR43649">
    <property type="entry name" value="ARABINOSE-BINDING PROTEIN-RELATED"/>
    <property type="match status" value="1"/>
</dbReference>
<evidence type="ECO:0000313" key="2">
    <source>
        <dbReference type="EMBL" id="MBD3919915.1"/>
    </source>
</evidence>
<evidence type="ECO:0000313" key="3">
    <source>
        <dbReference type="Proteomes" id="UP000609346"/>
    </source>
</evidence>
<dbReference type="RefSeq" id="WP_191204187.1">
    <property type="nucleotide sequence ID" value="NZ_JACXZA010000003.1"/>
</dbReference>
<dbReference type="PROSITE" id="PS51257">
    <property type="entry name" value="PROKAR_LIPOPROTEIN"/>
    <property type="match status" value="1"/>
</dbReference>
<reference evidence="2 3" key="1">
    <citation type="submission" date="2020-09" db="EMBL/GenBank/DDBJ databases">
        <title>Paenibacillus sp. strain PR3 16S rRNA gene Genome sequencing and assembly.</title>
        <authorList>
            <person name="Kim J."/>
        </authorList>
    </citation>
    <scope>NUCLEOTIDE SEQUENCE [LARGE SCALE GENOMIC DNA]</scope>
    <source>
        <strain evidence="2 3">PR3</strain>
    </source>
</reference>
<dbReference type="SUPFAM" id="SSF53850">
    <property type="entry name" value="Periplasmic binding protein-like II"/>
    <property type="match status" value="1"/>
</dbReference>
<dbReference type="EMBL" id="JACXZA010000003">
    <property type="protein sequence ID" value="MBD3919915.1"/>
    <property type="molecule type" value="Genomic_DNA"/>
</dbReference>
<dbReference type="Proteomes" id="UP000609346">
    <property type="component" value="Unassembled WGS sequence"/>
</dbReference>
<feature type="signal peptide" evidence="1">
    <location>
        <begin position="1"/>
        <end position="27"/>
    </location>
</feature>
<dbReference type="InterPro" id="IPR050490">
    <property type="entry name" value="Bact_solute-bd_prot1"/>
</dbReference>
<protein>
    <submittedName>
        <fullName evidence="2">Extracellular solute-binding protein</fullName>
    </submittedName>
</protein>
<dbReference type="InterPro" id="IPR006059">
    <property type="entry name" value="SBP"/>
</dbReference>
<keyword evidence="3" id="KW-1185">Reference proteome</keyword>
<dbReference type="Gene3D" id="3.40.190.10">
    <property type="entry name" value="Periplasmic binding protein-like II"/>
    <property type="match status" value="2"/>
</dbReference>
<keyword evidence="1" id="KW-0732">Signal</keyword>
<feature type="chain" id="PRO_5047327530" evidence="1">
    <location>
        <begin position="28"/>
        <end position="430"/>
    </location>
</feature>
<gene>
    <name evidence="2" type="ORF">H8B09_14220</name>
</gene>
<proteinExistence type="predicted"/>
<sequence length="430" mass="47572">MKKRDRSWCAAAIAIAALIALSLSSCSASSKPSSEADKPPGDEIITLRYASYLLDTAQASKVYYDAIEEFEATHPTIKIEPDFIQNANYMAGIKIRLLGGVQLDVFDTWSPSLFEEFRKLNSNVYLDLTGSDFLNGFVPHVLQPVTVNGKVYGVPEVMHSDGLLYNKRIFAELGLRIPQTWTDFIAVCETLKEAGIVPVATDSYWSTAQFFWGSMMSNNGADEAWTRKLENGEIPIRNGIFVDAITKHKEIINRGFVPSNWSSMKHEQSKDLFGKGKAAMIITGTWDIPSILERDHNLEIGFMMVPGEKKTVPNINIGTYRVINAKTKHPEEAKAFVAFMSSKVTQEKLAEGAQAVPSISGSTLGNPIAKEIASFVTRSDAVLYWPHTVSTESLQVKIQEGVNHYLAGQSLEKTLEEIQTAIDNANKKEP</sequence>
<organism evidence="2 3">
    <name type="scientific">Paenibacillus terricola</name>
    <dbReference type="NCBI Taxonomy" id="2763503"/>
    <lineage>
        <taxon>Bacteria</taxon>
        <taxon>Bacillati</taxon>
        <taxon>Bacillota</taxon>
        <taxon>Bacilli</taxon>
        <taxon>Bacillales</taxon>
        <taxon>Paenibacillaceae</taxon>
        <taxon>Paenibacillus</taxon>
    </lineage>
</organism>
<name>A0ABR8MWG2_9BACL</name>
<evidence type="ECO:0000256" key="1">
    <source>
        <dbReference type="SAM" id="SignalP"/>
    </source>
</evidence>
<accession>A0ABR8MWG2</accession>